<keyword evidence="2" id="KW-0472">Membrane</keyword>
<feature type="domain" description="VASt" evidence="6">
    <location>
        <begin position="701"/>
        <end position="886"/>
    </location>
</feature>
<reference evidence="7" key="1">
    <citation type="submission" date="2020-06" db="EMBL/GenBank/DDBJ databases">
        <authorList>
            <consortium name="Plant Systems Biology data submission"/>
        </authorList>
    </citation>
    <scope>NUCLEOTIDE SEQUENCE</scope>
    <source>
        <strain evidence="7">D6</strain>
    </source>
</reference>
<dbReference type="PROSITE" id="PS51778">
    <property type="entry name" value="VAST"/>
    <property type="match status" value="1"/>
</dbReference>
<feature type="compositionally biased region" description="Basic residues" evidence="4">
    <location>
        <begin position="133"/>
        <end position="150"/>
    </location>
</feature>
<evidence type="ECO:0000256" key="3">
    <source>
        <dbReference type="PROSITE-ProRule" id="PRU00042"/>
    </source>
</evidence>
<keyword evidence="3" id="KW-0479">Metal-binding</keyword>
<evidence type="ECO:0000259" key="5">
    <source>
        <dbReference type="PROSITE" id="PS50157"/>
    </source>
</evidence>
<dbReference type="EMBL" id="CAICTM010001756">
    <property type="protein sequence ID" value="CAB9525982.1"/>
    <property type="molecule type" value="Genomic_DNA"/>
</dbReference>
<evidence type="ECO:0000256" key="4">
    <source>
        <dbReference type="SAM" id="MobiDB-lite"/>
    </source>
</evidence>
<dbReference type="GO" id="GO:0008270">
    <property type="term" value="F:zinc ion binding"/>
    <property type="evidence" value="ECO:0007669"/>
    <property type="project" value="UniProtKB-KW"/>
</dbReference>
<feature type="domain" description="C2H2-type" evidence="5">
    <location>
        <begin position="165"/>
        <end position="187"/>
    </location>
</feature>
<dbReference type="Pfam" id="PF16016">
    <property type="entry name" value="VASt"/>
    <property type="match status" value="1"/>
</dbReference>
<dbReference type="Proteomes" id="UP001153069">
    <property type="component" value="Unassembled WGS sequence"/>
</dbReference>
<keyword evidence="3" id="KW-0862">Zinc</keyword>
<feature type="region of interest" description="Disordered" evidence="4">
    <location>
        <begin position="231"/>
        <end position="253"/>
    </location>
</feature>
<evidence type="ECO:0000256" key="1">
    <source>
        <dbReference type="ARBA" id="ARBA00004370"/>
    </source>
</evidence>
<feature type="region of interest" description="Disordered" evidence="4">
    <location>
        <begin position="83"/>
        <end position="102"/>
    </location>
</feature>
<dbReference type="GO" id="GO:0016020">
    <property type="term" value="C:membrane"/>
    <property type="evidence" value="ECO:0007669"/>
    <property type="project" value="UniProtKB-SubCell"/>
</dbReference>
<feature type="region of interest" description="Disordered" evidence="4">
    <location>
        <begin position="125"/>
        <end position="152"/>
    </location>
</feature>
<name>A0A9N8EQ71_9STRA</name>
<evidence type="ECO:0000259" key="6">
    <source>
        <dbReference type="PROSITE" id="PS51778"/>
    </source>
</evidence>
<comment type="subcellular location">
    <subcellularLocation>
        <location evidence="1">Membrane</location>
    </subcellularLocation>
</comment>
<dbReference type="PROSITE" id="PS50157">
    <property type="entry name" value="ZINC_FINGER_C2H2_2"/>
    <property type="match status" value="1"/>
</dbReference>
<dbReference type="InterPro" id="IPR031968">
    <property type="entry name" value="VASt"/>
</dbReference>
<dbReference type="PROSITE" id="PS00028">
    <property type="entry name" value="ZINC_FINGER_C2H2_1"/>
    <property type="match status" value="1"/>
</dbReference>
<proteinExistence type="predicted"/>
<keyword evidence="8" id="KW-1185">Reference proteome</keyword>
<evidence type="ECO:0000256" key="2">
    <source>
        <dbReference type="ARBA" id="ARBA00023136"/>
    </source>
</evidence>
<organism evidence="7 8">
    <name type="scientific">Seminavis robusta</name>
    <dbReference type="NCBI Taxonomy" id="568900"/>
    <lineage>
        <taxon>Eukaryota</taxon>
        <taxon>Sar</taxon>
        <taxon>Stramenopiles</taxon>
        <taxon>Ochrophyta</taxon>
        <taxon>Bacillariophyta</taxon>
        <taxon>Bacillariophyceae</taxon>
        <taxon>Bacillariophycidae</taxon>
        <taxon>Naviculales</taxon>
        <taxon>Naviculaceae</taxon>
        <taxon>Seminavis</taxon>
    </lineage>
</organism>
<dbReference type="AlphaFoldDB" id="A0A9N8EQ71"/>
<comment type="caution">
    <text evidence="7">The sequence shown here is derived from an EMBL/GenBank/DDBJ whole genome shotgun (WGS) entry which is preliminary data.</text>
</comment>
<dbReference type="InterPro" id="IPR013087">
    <property type="entry name" value="Znf_C2H2_type"/>
</dbReference>
<gene>
    <name evidence="7" type="ORF">SEMRO_1758_G295770.1</name>
</gene>
<feature type="compositionally biased region" description="Basic and acidic residues" evidence="4">
    <location>
        <begin position="92"/>
        <end position="102"/>
    </location>
</feature>
<feature type="region of interest" description="Disordered" evidence="4">
    <location>
        <begin position="1"/>
        <end position="38"/>
    </location>
</feature>
<evidence type="ECO:0008006" key="9">
    <source>
        <dbReference type="Google" id="ProtNLM"/>
    </source>
</evidence>
<evidence type="ECO:0000313" key="7">
    <source>
        <dbReference type="EMBL" id="CAB9525982.1"/>
    </source>
</evidence>
<dbReference type="OrthoDB" id="42990at2759"/>
<keyword evidence="3" id="KW-0863">Zinc-finger</keyword>
<protein>
    <recommendedName>
        <fullName evidence="9">C2H2-type domain-containing protein</fullName>
    </recommendedName>
</protein>
<feature type="region of interest" description="Disordered" evidence="4">
    <location>
        <begin position="375"/>
        <end position="395"/>
    </location>
</feature>
<sequence length="886" mass="100224">MSSRSTQKAGKRQEKIRRKASLQLSKLQASTKDEARDAATNVAELFTRGWKFSNFSLPEAMLPSYDADANSKSSKEAVGIESAVKRGLQKGSSERNERINTEGVFRDDASDFDLTTITEDVLTNISGDTQSQKRSKDKKKQKDGGKKKKKSTLDMLSKELTHDAWMCGVCGKAFSSLAAADKHEERHIQDIVLGLGWGVDNRNYFTGGASGYFSSNESVASSRYGTGSTHRVTFGNDPRMETHSTTSDGIDPVRQMHTAGAGGLDPLFGDRYDEDQDESLLLSNNMKQAIVLADEALVNVCEKAEKLVLTEAEREAERELMLLSKDKSYYDLISERTLNRKRNPASRFRSEGKTVLSKVQNKFVDAYQLMKEGDQGLSSDQYNRKRTGQDDTDHVLSHDDTTLYVNVMVRNSIQVVSHELERLAKRRWEDANSKDHGGNRFERFRALAHGNLVKLAGLALASDFTPRRIAVQLSNDLYRLLKPKMKRRGVTIETEIEYRIGPYFVLAVNILSIDWGRLIVATKKDVVIRESRWQAMQRRKALEEGAEANADAEESRWRKRWEMFCHFTRMTRFDMIAQVLSWLHYCHWIIYWPVCTFYYYTFMGSTIRSFIISSVTDEIFFYVEEKGMEMEIEVKKAKRQAAFMLSALREIRADDRALKKKQQESDSADKGTILGPLLGPAIKQDKDAPVIPPGFEIPENLEDVGLELDLPVGFRRLRWALLSSTSEFLKEAVFRTECNYDDLTFGSWSKHDENIGAVETPPGVDPADFLGAEKETSYLMPKSAFVSANMCYETNRIAAYNDYVFCLKKEALTPDVPYGKTFKAWTQFLVINTGNNTCRLICSVEAEFPNGPPLVSRQIKSGMRAGTGEIFVKVGETISKYADEYP</sequence>
<accession>A0A9N8EQ71</accession>
<evidence type="ECO:0000313" key="8">
    <source>
        <dbReference type="Proteomes" id="UP001153069"/>
    </source>
</evidence>